<name>A4XBX5_SALTO</name>
<evidence type="ECO:0000313" key="2">
    <source>
        <dbReference type="EMBL" id="ABP56432.1"/>
    </source>
</evidence>
<proteinExistence type="predicted"/>
<feature type="region of interest" description="Disordered" evidence="1">
    <location>
        <begin position="1"/>
        <end position="20"/>
    </location>
</feature>
<feature type="compositionally biased region" description="Basic and acidic residues" evidence="1">
    <location>
        <begin position="10"/>
        <end position="20"/>
    </location>
</feature>
<dbReference type="HOGENOM" id="CLU_1524098_0_0_11"/>
<gene>
    <name evidence="2" type="ordered locus">Strop_4002</name>
</gene>
<dbReference type="KEGG" id="stp:Strop_4002"/>
<dbReference type="AlphaFoldDB" id="A4XBX5"/>
<evidence type="ECO:0000313" key="3">
    <source>
        <dbReference type="Proteomes" id="UP000000235"/>
    </source>
</evidence>
<feature type="region of interest" description="Disordered" evidence="1">
    <location>
        <begin position="157"/>
        <end position="176"/>
    </location>
</feature>
<keyword evidence="3" id="KW-1185">Reference proteome</keyword>
<sequence>MPGLSTPPHARTDQRTARSVDGHLCRRLPLRRTGLRLRHARRCGGRRPHLAAGCSPQARPDGTMTCRHCRSRLNTDGRCPGDTPLTRDRFGTAAQIAHTLGPDITAARIRDWARRSRNPNDPLHGRVTTWHTPGRARGTTWYDLQELSTVERDTRLTVEDRGGPARGQQGELTQAA</sequence>
<dbReference type="Proteomes" id="UP000000235">
    <property type="component" value="Chromosome"/>
</dbReference>
<reference evidence="3" key="1">
    <citation type="journal article" date="2007" name="Proc. Natl. Acad. Sci. U.S.A.">
        <title>Genome sequencing reveals complex secondary metabolome in the marine actinomycete Salinispora tropica.</title>
        <authorList>
            <person name="Udwary D.W."/>
            <person name="Zeigler L."/>
            <person name="Asolkar R.N."/>
            <person name="Singan V."/>
            <person name="Lapidus A."/>
            <person name="Fenical W."/>
            <person name="Jensen P.R."/>
            <person name="Moore B.S."/>
        </authorList>
    </citation>
    <scope>NUCLEOTIDE SEQUENCE [LARGE SCALE GENOMIC DNA]</scope>
    <source>
        <strain evidence="3">ATCC BAA-916 / DSM 44818 / CNB-440</strain>
    </source>
</reference>
<organism evidence="2 3">
    <name type="scientific">Salinispora tropica (strain ATCC BAA-916 / DSM 44818 / JCM 13857 / NBRC 105044 / CNB-440)</name>
    <dbReference type="NCBI Taxonomy" id="369723"/>
    <lineage>
        <taxon>Bacteria</taxon>
        <taxon>Bacillati</taxon>
        <taxon>Actinomycetota</taxon>
        <taxon>Actinomycetes</taxon>
        <taxon>Micromonosporales</taxon>
        <taxon>Micromonosporaceae</taxon>
        <taxon>Salinispora</taxon>
    </lineage>
</organism>
<dbReference type="EMBL" id="CP000667">
    <property type="protein sequence ID" value="ABP56432.1"/>
    <property type="molecule type" value="Genomic_DNA"/>
</dbReference>
<accession>A4XBX5</accession>
<protein>
    <submittedName>
        <fullName evidence="2">Uncharacterized protein</fullName>
    </submittedName>
</protein>
<evidence type="ECO:0000256" key="1">
    <source>
        <dbReference type="SAM" id="MobiDB-lite"/>
    </source>
</evidence>